<dbReference type="Gene3D" id="2.40.70.10">
    <property type="entry name" value="Acid Proteases"/>
    <property type="match status" value="1"/>
</dbReference>
<evidence type="ECO:0000256" key="1">
    <source>
        <dbReference type="SAM" id="MobiDB-lite"/>
    </source>
</evidence>
<dbReference type="AlphaFoldDB" id="A0A2Z7DFY5"/>
<reference evidence="2 3" key="1">
    <citation type="journal article" date="2015" name="Proc. Natl. Acad. Sci. U.S.A.">
        <title>The resurrection genome of Boea hygrometrica: A blueprint for survival of dehydration.</title>
        <authorList>
            <person name="Xiao L."/>
            <person name="Yang G."/>
            <person name="Zhang L."/>
            <person name="Yang X."/>
            <person name="Zhao S."/>
            <person name="Ji Z."/>
            <person name="Zhou Q."/>
            <person name="Hu M."/>
            <person name="Wang Y."/>
            <person name="Chen M."/>
            <person name="Xu Y."/>
            <person name="Jin H."/>
            <person name="Xiao X."/>
            <person name="Hu G."/>
            <person name="Bao F."/>
            <person name="Hu Y."/>
            <person name="Wan P."/>
            <person name="Li L."/>
            <person name="Deng X."/>
            <person name="Kuang T."/>
            <person name="Xiang C."/>
            <person name="Zhu J.K."/>
            <person name="Oliver M.J."/>
            <person name="He Y."/>
        </authorList>
    </citation>
    <scope>NUCLEOTIDE SEQUENCE [LARGE SCALE GENOMIC DNA]</scope>
    <source>
        <strain evidence="3">cv. XS01</strain>
    </source>
</reference>
<dbReference type="InterPro" id="IPR021109">
    <property type="entry name" value="Peptidase_aspartic_dom_sf"/>
</dbReference>
<dbReference type="CDD" id="cd00303">
    <property type="entry name" value="retropepsin_like"/>
    <property type="match status" value="1"/>
</dbReference>
<dbReference type="Pfam" id="PF08284">
    <property type="entry name" value="RVP_2"/>
    <property type="match status" value="1"/>
</dbReference>
<organism evidence="2 3">
    <name type="scientific">Dorcoceras hygrometricum</name>
    <dbReference type="NCBI Taxonomy" id="472368"/>
    <lineage>
        <taxon>Eukaryota</taxon>
        <taxon>Viridiplantae</taxon>
        <taxon>Streptophyta</taxon>
        <taxon>Embryophyta</taxon>
        <taxon>Tracheophyta</taxon>
        <taxon>Spermatophyta</taxon>
        <taxon>Magnoliopsida</taxon>
        <taxon>eudicotyledons</taxon>
        <taxon>Gunneridae</taxon>
        <taxon>Pentapetalae</taxon>
        <taxon>asterids</taxon>
        <taxon>lamiids</taxon>
        <taxon>Lamiales</taxon>
        <taxon>Gesneriaceae</taxon>
        <taxon>Didymocarpoideae</taxon>
        <taxon>Trichosporeae</taxon>
        <taxon>Loxocarpinae</taxon>
        <taxon>Dorcoceras</taxon>
    </lineage>
</organism>
<keyword evidence="3" id="KW-1185">Reference proteome</keyword>
<gene>
    <name evidence="2" type="ORF">F511_28743</name>
</gene>
<dbReference type="Proteomes" id="UP000250235">
    <property type="component" value="Unassembled WGS sequence"/>
</dbReference>
<dbReference type="OrthoDB" id="1751327at2759"/>
<sequence>MMMHLLFPPPPQMTPYERASVDLLAGITKIQERQSERSRKSHEEDVAERFRNQGPKEIAGTTDPLVAERDPCFGCHYPCFARLRTTHSFISSAFTQRMCIIPESLGVALAKTVPSGEELTTTNVVQLLTTMFQDHVVRADLIVLLMSGFDHILGMDWLTEFGVVIDFQRRQIGTSDLNCFILSNLWSRGSLVVLVHEACYLNSVTLCEGIRVVP</sequence>
<dbReference type="EMBL" id="KQ986335">
    <property type="protein sequence ID" value="KZV58776.1"/>
    <property type="molecule type" value="Genomic_DNA"/>
</dbReference>
<protein>
    <submittedName>
        <fullName evidence="2">Uncharacterized protein</fullName>
    </submittedName>
</protein>
<feature type="region of interest" description="Disordered" evidence="1">
    <location>
        <begin position="31"/>
        <end position="61"/>
    </location>
</feature>
<proteinExistence type="predicted"/>
<name>A0A2Z7DFY5_9LAMI</name>
<accession>A0A2Z7DFY5</accession>
<evidence type="ECO:0000313" key="2">
    <source>
        <dbReference type="EMBL" id="KZV58776.1"/>
    </source>
</evidence>
<evidence type="ECO:0000313" key="3">
    <source>
        <dbReference type="Proteomes" id="UP000250235"/>
    </source>
</evidence>
<feature type="compositionally biased region" description="Basic and acidic residues" evidence="1">
    <location>
        <begin position="31"/>
        <end position="51"/>
    </location>
</feature>